<dbReference type="SUPFAM" id="SSF46785">
    <property type="entry name" value="Winged helix' DNA-binding domain"/>
    <property type="match status" value="1"/>
</dbReference>
<dbReference type="InterPro" id="IPR011991">
    <property type="entry name" value="ArsR-like_HTH"/>
</dbReference>
<dbReference type="AlphaFoldDB" id="A0A7W8KDY5"/>
<evidence type="ECO:0000313" key="3">
    <source>
        <dbReference type="Proteomes" id="UP000539473"/>
    </source>
</evidence>
<reference evidence="1" key="4">
    <citation type="submission" date="2024-05" db="EMBL/GenBank/DDBJ databases">
        <authorList>
            <person name="Sun Q."/>
            <person name="Zhou Y."/>
        </authorList>
    </citation>
    <scope>NUCLEOTIDE SEQUENCE</scope>
    <source>
        <strain evidence="1">CGMCC 1.18437</strain>
    </source>
</reference>
<reference evidence="1" key="1">
    <citation type="journal article" date="2014" name="Int. J. Syst. Evol. Microbiol.">
        <title>Complete genome of a new Firmicutes species belonging to the dominant human colonic microbiota ('Ruminococcus bicirculans') reveals two chromosomes and a selective capacity to utilize plant glucans.</title>
        <authorList>
            <consortium name="NISC Comparative Sequencing Program"/>
            <person name="Wegmann U."/>
            <person name="Louis P."/>
            <person name="Goesmann A."/>
            <person name="Henrissat B."/>
            <person name="Duncan S.H."/>
            <person name="Flint H.J."/>
        </authorList>
    </citation>
    <scope>NUCLEOTIDE SEQUENCE</scope>
    <source>
        <strain evidence="1">CGMCC 1.18437</strain>
    </source>
</reference>
<protein>
    <submittedName>
        <fullName evidence="2">Uncharacterized protein</fullName>
    </submittedName>
</protein>
<evidence type="ECO:0000313" key="2">
    <source>
        <dbReference type="EMBL" id="MBB5375973.1"/>
    </source>
</evidence>
<name>A0A7W8KDY5_9DEIO</name>
<dbReference type="Proteomes" id="UP000539473">
    <property type="component" value="Unassembled WGS sequence"/>
</dbReference>
<sequence length="215" mass="24115">MPETWQRVTDPASVKLFLDSAMMGTLEHLMLGEHSASSLARTLHAPLNAVHHRVRRLVAAGLAAETRTEPRRGRPIRYYRATSDAYLVPYDATPLTSVEDLVGLHETGFARRFLSAVVAAGRTLVVNERDIGLRVFRDGSTVSVDITPRAGEFTLDEFLAPDSPVLLLNWGELRLTREDAKAMQRELHTLHARYAARSGPERYLFRLGLTRDLQE</sequence>
<dbReference type="EMBL" id="BNAJ01000003">
    <property type="protein sequence ID" value="GHF41760.1"/>
    <property type="molecule type" value="Genomic_DNA"/>
</dbReference>
<dbReference type="Gene3D" id="1.10.10.10">
    <property type="entry name" value="Winged helix-like DNA-binding domain superfamily/Winged helix DNA-binding domain"/>
    <property type="match status" value="1"/>
</dbReference>
<organism evidence="2 3">
    <name type="scientific">Deinococcus metalli</name>
    <dbReference type="NCBI Taxonomy" id="1141878"/>
    <lineage>
        <taxon>Bacteria</taxon>
        <taxon>Thermotogati</taxon>
        <taxon>Deinococcota</taxon>
        <taxon>Deinococci</taxon>
        <taxon>Deinococcales</taxon>
        <taxon>Deinococcaceae</taxon>
        <taxon>Deinococcus</taxon>
    </lineage>
</organism>
<gene>
    <name evidence="1" type="ORF">GCM10017781_18110</name>
    <name evidence="2" type="ORF">HNQ07_001430</name>
</gene>
<reference evidence="2 3" key="3">
    <citation type="submission" date="2020-08" db="EMBL/GenBank/DDBJ databases">
        <title>Genomic Encyclopedia of Type Strains, Phase IV (KMG-IV): sequencing the most valuable type-strain genomes for metagenomic binning, comparative biology and taxonomic classification.</title>
        <authorList>
            <person name="Goeker M."/>
        </authorList>
    </citation>
    <scope>NUCLEOTIDE SEQUENCE [LARGE SCALE GENOMIC DNA]</scope>
    <source>
        <strain evidence="2 3">DSM 27521</strain>
    </source>
</reference>
<dbReference type="InterPro" id="IPR036388">
    <property type="entry name" value="WH-like_DNA-bd_sf"/>
</dbReference>
<dbReference type="EMBL" id="JACHFK010000003">
    <property type="protein sequence ID" value="MBB5375973.1"/>
    <property type="molecule type" value="Genomic_DNA"/>
</dbReference>
<keyword evidence="4" id="KW-1185">Reference proteome</keyword>
<reference evidence="4" key="2">
    <citation type="journal article" date="2019" name="Int. J. Syst. Evol. Microbiol.">
        <title>The Global Catalogue of Microorganisms (GCM) 10K type strain sequencing project: providing services to taxonomists for standard genome sequencing and annotation.</title>
        <authorList>
            <consortium name="The Broad Institute Genomics Platform"/>
            <consortium name="The Broad Institute Genome Sequencing Center for Infectious Disease"/>
            <person name="Wu L."/>
            <person name="Ma J."/>
        </authorList>
    </citation>
    <scope>NUCLEOTIDE SEQUENCE [LARGE SCALE GENOMIC DNA]</scope>
    <source>
        <strain evidence="4">CGMCC 1.18437</strain>
    </source>
</reference>
<dbReference type="CDD" id="cd00090">
    <property type="entry name" value="HTH_ARSR"/>
    <property type="match status" value="1"/>
</dbReference>
<dbReference type="RefSeq" id="WP_184110259.1">
    <property type="nucleotide sequence ID" value="NZ_BNAJ01000003.1"/>
</dbReference>
<proteinExistence type="predicted"/>
<evidence type="ECO:0000313" key="1">
    <source>
        <dbReference type="EMBL" id="GHF41760.1"/>
    </source>
</evidence>
<accession>A0A7W8KDY5</accession>
<dbReference type="InterPro" id="IPR036390">
    <property type="entry name" value="WH_DNA-bd_sf"/>
</dbReference>
<comment type="caution">
    <text evidence="2">The sequence shown here is derived from an EMBL/GenBank/DDBJ whole genome shotgun (WGS) entry which is preliminary data.</text>
</comment>
<evidence type="ECO:0000313" key="4">
    <source>
        <dbReference type="Proteomes" id="UP000619376"/>
    </source>
</evidence>
<dbReference type="Proteomes" id="UP000619376">
    <property type="component" value="Unassembled WGS sequence"/>
</dbReference>